<organism evidence="7 8">
    <name type="scientific">Mytilus edulis</name>
    <name type="common">Blue mussel</name>
    <dbReference type="NCBI Taxonomy" id="6550"/>
    <lineage>
        <taxon>Eukaryota</taxon>
        <taxon>Metazoa</taxon>
        <taxon>Spiralia</taxon>
        <taxon>Lophotrochozoa</taxon>
        <taxon>Mollusca</taxon>
        <taxon>Bivalvia</taxon>
        <taxon>Autobranchia</taxon>
        <taxon>Pteriomorphia</taxon>
        <taxon>Mytilida</taxon>
        <taxon>Mytiloidea</taxon>
        <taxon>Mytilidae</taxon>
        <taxon>Mytilinae</taxon>
        <taxon>Mytilus</taxon>
    </lineage>
</organism>
<dbReference type="PANTHER" id="PTHR22950:SF677">
    <property type="entry name" value="AMINO ACID TRANSPORTER TRANSMEMBRANE DOMAIN-CONTAINING PROTEIN"/>
    <property type="match status" value="1"/>
</dbReference>
<evidence type="ECO:0000259" key="6">
    <source>
        <dbReference type="Pfam" id="PF01490"/>
    </source>
</evidence>
<proteinExistence type="predicted"/>
<dbReference type="GO" id="GO:0005774">
    <property type="term" value="C:vacuolar membrane"/>
    <property type="evidence" value="ECO:0007669"/>
    <property type="project" value="TreeGrafter"/>
</dbReference>
<evidence type="ECO:0000256" key="3">
    <source>
        <dbReference type="ARBA" id="ARBA00022989"/>
    </source>
</evidence>
<feature type="domain" description="Amino acid transporter transmembrane" evidence="6">
    <location>
        <begin position="13"/>
        <end position="68"/>
    </location>
</feature>
<comment type="subcellular location">
    <subcellularLocation>
        <location evidence="1">Membrane</location>
        <topology evidence="1">Multi-pass membrane protein</topology>
    </subcellularLocation>
</comment>
<feature type="transmembrane region" description="Helical" evidence="5">
    <location>
        <begin position="12"/>
        <end position="33"/>
    </location>
</feature>
<evidence type="ECO:0000256" key="2">
    <source>
        <dbReference type="ARBA" id="ARBA00022692"/>
    </source>
</evidence>
<evidence type="ECO:0000313" key="8">
    <source>
        <dbReference type="Proteomes" id="UP000683360"/>
    </source>
</evidence>
<evidence type="ECO:0000313" key="7">
    <source>
        <dbReference type="EMBL" id="CAG2229789.1"/>
    </source>
</evidence>
<keyword evidence="4 5" id="KW-0472">Membrane</keyword>
<name>A0A8S3T820_MYTED</name>
<feature type="transmembrane region" description="Helical" evidence="5">
    <location>
        <begin position="177"/>
        <end position="194"/>
    </location>
</feature>
<dbReference type="EMBL" id="CAJPWZ010002038">
    <property type="protein sequence ID" value="CAG2229789.1"/>
    <property type="molecule type" value="Genomic_DNA"/>
</dbReference>
<sequence>MAVGRTGSKHPVKIFANIFISFIGAGVLGLPFAFKEAGILEGIFVMATIGIISVKAMLLLIDCKYKLISEYRLPRNEKAKVETSPKKVQETDAKEDGLLSLQVAKQEFVNLITEEEVNKEEDPGHDLSYGDVGFYAIGYHGRLLVDLAIVISQTGFCCAYLIFITENLSDYMRSMKLIHWLLILLPPICFMTLLRHLGSLAMTSFDTKTATVLNSLLEVVRDLQHRFEKFEKQIEKIDVIQCTVNTLAHRVDDIEKNLEYVMNRSTEMEGSVANMGHLMHKVVDRCKENISDITSLKTAELQHKDDVIELKWRSMKTNLIFSGIQFHSDENTEETLNSFIKQKLNIDKKSTLLQFTDSGKEVAEGAGMILSLESSLAKEVRKQFKTYFIFTMFIVTFLYISFGSAGYLSFGPQTDEIITLNLPKGDSLDFAVIVKSLLCLALFFTYPVMMFPVMKILEGYLMSNPEKHIWRGNALRVIMVLITGMVVMVIPNFATLMALVGATCCTMLAFVLPGLFHMTIFKGSLTIYEVIIDWTLMFIGIVGAIIGTIDAFKRLSNAPSDEVVLPANLTETVGHIVSNIMSNITTVKSASP</sequence>
<feature type="transmembrane region" description="Helical" evidence="5">
    <location>
        <begin position="430"/>
        <end position="453"/>
    </location>
</feature>
<evidence type="ECO:0000256" key="5">
    <source>
        <dbReference type="SAM" id="Phobius"/>
    </source>
</evidence>
<dbReference type="InterPro" id="IPR013057">
    <property type="entry name" value="AA_transpt_TM"/>
</dbReference>
<gene>
    <name evidence="7" type="ORF">MEDL_42757</name>
</gene>
<dbReference type="Pfam" id="PF01490">
    <property type="entry name" value="Aa_trans"/>
    <property type="match status" value="3"/>
</dbReference>
<feature type="transmembrane region" description="Helical" evidence="5">
    <location>
        <begin position="530"/>
        <end position="549"/>
    </location>
</feature>
<keyword evidence="2 5" id="KW-0812">Transmembrane</keyword>
<keyword evidence="8" id="KW-1185">Reference proteome</keyword>
<feature type="transmembrane region" description="Helical" evidence="5">
    <location>
        <begin position="143"/>
        <end position="165"/>
    </location>
</feature>
<accession>A0A8S3T820</accession>
<dbReference type="PANTHER" id="PTHR22950">
    <property type="entry name" value="AMINO ACID TRANSPORTER"/>
    <property type="match status" value="1"/>
</dbReference>
<feature type="transmembrane region" description="Helical" evidence="5">
    <location>
        <begin position="39"/>
        <end position="61"/>
    </location>
</feature>
<dbReference type="OrthoDB" id="1684102at2759"/>
<protein>
    <submittedName>
        <fullName evidence="7">SLC36A</fullName>
    </submittedName>
</protein>
<feature type="domain" description="Amino acid transporter transmembrane" evidence="6">
    <location>
        <begin position="120"/>
        <end position="205"/>
    </location>
</feature>
<dbReference type="Proteomes" id="UP000683360">
    <property type="component" value="Unassembled WGS sequence"/>
</dbReference>
<evidence type="ECO:0000256" key="4">
    <source>
        <dbReference type="ARBA" id="ARBA00023136"/>
    </source>
</evidence>
<feature type="transmembrane region" description="Helical" evidence="5">
    <location>
        <begin position="496"/>
        <end position="518"/>
    </location>
</feature>
<keyword evidence="3 5" id="KW-1133">Transmembrane helix</keyword>
<dbReference type="AlphaFoldDB" id="A0A8S3T820"/>
<evidence type="ECO:0000256" key="1">
    <source>
        <dbReference type="ARBA" id="ARBA00004141"/>
    </source>
</evidence>
<feature type="transmembrane region" description="Helical" evidence="5">
    <location>
        <begin position="387"/>
        <end position="410"/>
    </location>
</feature>
<feature type="domain" description="Amino acid transporter transmembrane" evidence="6">
    <location>
        <begin position="364"/>
        <end position="550"/>
    </location>
</feature>
<reference evidence="7" key="1">
    <citation type="submission" date="2021-03" db="EMBL/GenBank/DDBJ databases">
        <authorList>
            <person name="Bekaert M."/>
        </authorList>
    </citation>
    <scope>NUCLEOTIDE SEQUENCE</scope>
</reference>
<feature type="transmembrane region" description="Helical" evidence="5">
    <location>
        <begin position="474"/>
        <end position="490"/>
    </location>
</feature>
<dbReference type="GO" id="GO:0015179">
    <property type="term" value="F:L-amino acid transmembrane transporter activity"/>
    <property type="evidence" value="ECO:0007669"/>
    <property type="project" value="TreeGrafter"/>
</dbReference>
<comment type="caution">
    <text evidence="7">The sequence shown here is derived from an EMBL/GenBank/DDBJ whole genome shotgun (WGS) entry which is preliminary data.</text>
</comment>